<keyword evidence="7" id="KW-0675">Receptor</keyword>
<evidence type="ECO:0000256" key="6">
    <source>
        <dbReference type="ARBA" id="ARBA00023163"/>
    </source>
</evidence>
<evidence type="ECO:0000256" key="1">
    <source>
        <dbReference type="ARBA" id="ARBA00022723"/>
    </source>
</evidence>
<evidence type="ECO:0000256" key="5">
    <source>
        <dbReference type="ARBA" id="ARBA00023125"/>
    </source>
</evidence>
<dbReference type="InterPro" id="IPR050274">
    <property type="entry name" value="Nuclear_hormone_rcpt_NR2"/>
</dbReference>
<dbReference type="GO" id="GO:0008270">
    <property type="term" value="F:zinc ion binding"/>
    <property type="evidence" value="ECO:0007669"/>
    <property type="project" value="UniProtKB-KW"/>
</dbReference>
<organism evidence="10 11">
    <name type="scientific">Araneus ventricosus</name>
    <name type="common">Orbweaver spider</name>
    <name type="synonym">Epeira ventricosa</name>
    <dbReference type="NCBI Taxonomy" id="182803"/>
    <lineage>
        <taxon>Eukaryota</taxon>
        <taxon>Metazoa</taxon>
        <taxon>Ecdysozoa</taxon>
        <taxon>Arthropoda</taxon>
        <taxon>Chelicerata</taxon>
        <taxon>Arachnida</taxon>
        <taxon>Araneae</taxon>
        <taxon>Araneomorphae</taxon>
        <taxon>Entelegynae</taxon>
        <taxon>Araneoidea</taxon>
        <taxon>Araneidae</taxon>
        <taxon>Araneus</taxon>
    </lineage>
</organism>
<evidence type="ECO:0000259" key="9">
    <source>
        <dbReference type="PROSITE" id="PS51030"/>
    </source>
</evidence>
<dbReference type="Gene3D" id="3.30.50.10">
    <property type="entry name" value="Erythroid Transcription Factor GATA-1, subunit A"/>
    <property type="match status" value="1"/>
</dbReference>
<keyword evidence="4" id="KW-0805">Transcription regulation</keyword>
<dbReference type="InterPro" id="IPR001628">
    <property type="entry name" value="Znf_hrmn_rcpt"/>
</dbReference>
<keyword evidence="2" id="KW-0863">Zinc-finger</keyword>
<evidence type="ECO:0000256" key="7">
    <source>
        <dbReference type="ARBA" id="ARBA00023170"/>
    </source>
</evidence>
<gene>
    <name evidence="10" type="ORF">AVEN_219426_1</name>
</gene>
<keyword evidence="11" id="KW-1185">Reference proteome</keyword>
<keyword evidence="5" id="KW-0238">DNA-binding</keyword>
<keyword evidence="8" id="KW-0539">Nucleus</keyword>
<dbReference type="OrthoDB" id="10045640at2759"/>
<evidence type="ECO:0000256" key="8">
    <source>
        <dbReference type="ARBA" id="ARBA00023242"/>
    </source>
</evidence>
<dbReference type="SUPFAM" id="SSF57716">
    <property type="entry name" value="Glucocorticoid receptor-like (DNA-binding domain)"/>
    <property type="match status" value="1"/>
</dbReference>
<accession>A0A4Y2P6M0</accession>
<dbReference type="Proteomes" id="UP000499080">
    <property type="component" value="Unassembled WGS sequence"/>
</dbReference>
<dbReference type="SMART" id="SM00399">
    <property type="entry name" value="ZnF_C4"/>
    <property type="match status" value="1"/>
</dbReference>
<keyword evidence="6" id="KW-0804">Transcription</keyword>
<evidence type="ECO:0000256" key="3">
    <source>
        <dbReference type="ARBA" id="ARBA00022833"/>
    </source>
</evidence>
<proteinExistence type="predicted"/>
<reference evidence="10 11" key="1">
    <citation type="journal article" date="2019" name="Sci. Rep.">
        <title>Orb-weaving spider Araneus ventricosus genome elucidates the spidroin gene catalogue.</title>
        <authorList>
            <person name="Kono N."/>
            <person name="Nakamura H."/>
            <person name="Ohtoshi R."/>
            <person name="Moran D.A.P."/>
            <person name="Shinohara A."/>
            <person name="Yoshida Y."/>
            <person name="Fujiwara M."/>
            <person name="Mori M."/>
            <person name="Tomita M."/>
            <person name="Arakawa K."/>
        </authorList>
    </citation>
    <scope>NUCLEOTIDE SEQUENCE [LARGE SCALE GENOMIC DNA]</scope>
</reference>
<protein>
    <recommendedName>
        <fullName evidence="9">Nuclear receptor domain-containing protein</fullName>
    </recommendedName>
</protein>
<dbReference type="Pfam" id="PF00105">
    <property type="entry name" value="zf-C4"/>
    <property type="match status" value="1"/>
</dbReference>
<keyword evidence="1" id="KW-0479">Metal-binding</keyword>
<evidence type="ECO:0000256" key="4">
    <source>
        <dbReference type="ARBA" id="ARBA00023015"/>
    </source>
</evidence>
<evidence type="ECO:0000256" key="2">
    <source>
        <dbReference type="ARBA" id="ARBA00022771"/>
    </source>
</evidence>
<dbReference type="PROSITE" id="PS51030">
    <property type="entry name" value="NUCLEAR_REC_DBD_2"/>
    <property type="match status" value="1"/>
</dbReference>
<evidence type="ECO:0000313" key="10">
    <source>
        <dbReference type="EMBL" id="GBN46659.1"/>
    </source>
</evidence>
<feature type="domain" description="Nuclear receptor" evidence="9">
    <location>
        <begin position="55"/>
        <end position="130"/>
    </location>
</feature>
<dbReference type="InterPro" id="IPR013088">
    <property type="entry name" value="Znf_NHR/GATA"/>
</dbReference>
<dbReference type="GO" id="GO:0043565">
    <property type="term" value="F:sequence-specific DNA binding"/>
    <property type="evidence" value="ECO:0007669"/>
    <property type="project" value="InterPro"/>
</dbReference>
<sequence>MDPRFSNHLSEILLPWKVITTKAIAGFLYVQNVREEDFDEHLEGLHAEVLRLPDFNAIQCETCDITFKEGMMLENINVHRSIRKARQYVCKSRSSKVDSCVVDKAHRKRCKACRLKKCIEAGMKTYAVQHERGPRNSTKQRQTASLLTEAPSSPYLSPHPVIPTMDMMSCHPLHSRYMGPVVQEYMPPLPSMRIFQPTPMYYPTPVVTPRITENYRTGCKIN</sequence>
<evidence type="ECO:0000313" key="11">
    <source>
        <dbReference type="Proteomes" id="UP000499080"/>
    </source>
</evidence>
<dbReference type="PANTHER" id="PTHR24083">
    <property type="entry name" value="NUCLEAR HORMONE RECEPTOR"/>
    <property type="match status" value="1"/>
</dbReference>
<keyword evidence="3" id="KW-0862">Zinc</keyword>
<dbReference type="GO" id="GO:0003700">
    <property type="term" value="F:DNA-binding transcription factor activity"/>
    <property type="evidence" value="ECO:0007669"/>
    <property type="project" value="InterPro"/>
</dbReference>
<dbReference type="AlphaFoldDB" id="A0A4Y2P6M0"/>
<dbReference type="EMBL" id="BGPR01010529">
    <property type="protein sequence ID" value="GBN46659.1"/>
    <property type="molecule type" value="Genomic_DNA"/>
</dbReference>
<name>A0A4Y2P6M0_ARAVE</name>
<comment type="caution">
    <text evidence="10">The sequence shown here is derived from an EMBL/GenBank/DDBJ whole genome shotgun (WGS) entry which is preliminary data.</text>
</comment>